<gene>
    <name evidence="2" type="ORF">CCMP2556_LOCUS25548</name>
</gene>
<comment type="caution">
    <text evidence="2">The sequence shown here is derived from an EMBL/GenBank/DDBJ whole genome shotgun (WGS) entry which is preliminary data.</text>
</comment>
<keyword evidence="3" id="KW-1185">Reference proteome</keyword>
<proteinExistence type="predicted"/>
<evidence type="ECO:0000256" key="1">
    <source>
        <dbReference type="SAM" id="MobiDB-lite"/>
    </source>
</evidence>
<organism evidence="2 3">
    <name type="scientific">Durusdinium trenchii</name>
    <dbReference type="NCBI Taxonomy" id="1381693"/>
    <lineage>
        <taxon>Eukaryota</taxon>
        <taxon>Sar</taxon>
        <taxon>Alveolata</taxon>
        <taxon>Dinophyceae</taxon>
        <taxon>Suessiales</taxon>
        <taxon>Symbiodiniaceae</taxon>
        <taxon>Durusdinium</taxon>
    </lineage>
</organism>
<sequence length="179" mass="19589">MLRSTWTYFGLGALVGAALFWVSDSSGWLVTPGLGDVAEAPLAPREERIEGSRPASSAVQEQSSTRPPTSTTSSSGLTTTSSDPVCELPLCQLHERSAPQLFILEHTDGAGHRMKSILEAMAIAWRNKMNFGGLGRSTPALDGPAHQLPCHLRRHLWRRGLERPLHLQHQQQAPLGRRL</sequence>
<feature type="compositionally biased region" description="Low complexity" evidence="1">
    <location>
        <begin position="63"/>
        <end position="81"/>
    </location>
</feature>
<dbReference type="EMBL" id="CAXAMN010017224">
    <property type="protein sequence ID" value="CAK9050044.1"/>
    <property type="molecule type" value="Genomic_DNA"/>
</dbReference>
<evidence type="ECO:0000313" key="2">
    <source>
        <dbReference type="EMBL" id="CAK9050044.1"/>
    </source>
</evidence>
<reference evidence="2 3" key="1">
    <citation type="submission" date="2024-02" db="EMBL/GenBank/DDBJ databases">
        <authorList>
            <person name="Chen Y."/>
            <person name="Shah S."/>
            <person name="Dougan E. K."/>
            <person name="Thang M."/>
            <person name="Chan C."/>
        </authorList>
    </citation>
    <scope>NUCLEOTIDE SEQUENCE [LARGE SCALE GENOMIC DNA]</scope>
</reference>
<feature type="region of interest" description="Disordered" evidence="1">
    <location>
        <begin position="45"/>
        <end position="81"/>
    </location>
</feature>
<dbReference type="Proteomes" id="UP001642484">
    <property type="component" value="Unassembled WGS sequence"/>
</dbReference>
<accession>A0ABP0MH36</accession>
<name>A0ABP0MH36_9DINO</name>
<evidence type="ECO:0000313" key="3">
    <source>
        <dbReference type="Proteomes" id="UP001642484"/>
    </source>
</evidence>
<protein>
    <submittedName>
        <fullName evidence="2">Uncharacterized protein</fullName>
    </submittedName>
</protein>